<dbReference type="InterPro" id="IPR053861">
    <property type="entry name" value="Phage_Mu_Gp45_N"/>
</dbReference>
<dbReference type="Pfam" id="PF06890">
    <property type="entry name" value="Phage_Mu_Gp45"/>
    <property type="match status" value="1"/>
</dbReference>
<reference evidence="2 3" key="1">
    <citation type="submission" date="2015-12" db="EMBL/GenBank/DDBJ databases">
        <title>Phylogenomics in the description of a new species in the Pseudomonas syringae group.</title>
        <authorList>
            <person name="Busquets A."/>
            <person name="Gomila M."/>
            <person name="Beiki F."/>
            <person name="Rahimian H."/>
            <person name="Mulet M."/>
            <person name="Sanchez D."/>
            <person name="Garcia-Valdes E."/>
            <person name="Lalucat J."/>
        </authorList>
    </citation>
    <scope>NUCLEOTIDE SEQUENCE [LARGE SCALE GENOMIC DNA]</scope>
    <source>
        <strain evidence="2 3">S25</strain>
    </source>
</reference>
<dbReference type="NCBIfam" id="TIGR01644">
    <property type="entry name" value="phage_P2_V"/>
    <property type="match status" value="1"/>
</dbReference>
<keyword evidence="3" id="KW-1185">Reference proteome</keyword>
<feature type="domain" description="Bacteriophage Mu Gp45 N-terminal" evidence="1">
    <location>
        <begin position="9"/>
        <end position="76"/>
    </location>
</feature>
<evidence type="ECO:0000313" key="2">
    <source>
        <dbReference type="EMBL" id="MCI8212576.1"/>
    </source>
</evidence>
<dbReference type="EMBL" id="LOHG01000024">
    <property type="protein sequence ID" value="MCI8212576.1"/>
    <property type="molecule type" value="Genomic_DNA"/>
</dbReference>
<accession>A0ABS9ZPT6</accession>
<dbReference type="RefSeq" id="WP_243248682.1">
    <property type="nucleotide sequence ID" value="NZ_LOHG01000024.1"/>
</dbReference>
<evidence type="ECO:0000259" key="1">
    <source>
        <dbReference type="Pfam" id="PF06890"/>
    </source>
</evidence>
<dbReference type="Proteomes" id="UP001320513">
    <property type="component" value="Unassembled WGS sequence"/>
</dbReference>
<protein>
    <recommendedName>
        <fullName evidence="1">Bacteriophage Mu Gp45 N-terminal domain-containing protein</fullName>
    </recommendedName>
</protein>
<dbReference type="InterPro" id="IPR014462">
    <property type="entry name" value="Phage_Mu_Gp45"/>
</dbReference>
<dbReference type="PIRSF" id="PIRSF012337">
    <property type="entry name" value="gp45"/>
    <property type="match status" value="1"/>
</dbReference>
<comment type="caution">
    <text evidence="2">The sequence shown here is derived from an EMBL/GenBank/DDBJ whole genome shotgun (WGS) entry which is preliminary data.</text>
</comment>
<dbReference type="InterPro" id="IPR013046">
    <property type="entry name" value="GpV/Gp45"/>
</dbReference>
<gene>
    <name evidence="2" type="ORF">AUC61_23885</name>
</gene>
<organism evidence="2 3">
    <name type="scientific">Pseudomonas maioricensis</name>
    <dbReference type="NCBI Taxonomy" id="1766623"/>
    <lineage>
        <taxon>Bacteria</taxon>
        <taxon>Pseudomonadati</taxon>
        <taxon>Pseudomonadota</taxon>
        <taxon>Gammaproteobacteria</taxon>
        <taxon>Pseudomonadales</taxon>
        <taxon>Pseudomonadaceae</taxon>
        <taxon>Pseudomonas</taxon>
    </lineage>
</organism>
<proteinExistence type="predicted"/>
<name>A0ABS9ZPT6_9PSED</name>
<sequence length="168" mass="17998">MSLKNLLARGTLALVNSAAKMQGMQVKLLANEVKDGMEHFEAYGFTSNPQAGAEVLAAFFGGDRSHGVIICASDRRFRLQSLKSGEVAIYTDEGDKIHFKRGRVIEIETVTLKVKASEGVDFDTPVIRATGRIESAGDQVAGGVSQIQHVHDKVQQGQNMSGPPVASS</sequence>
<evidence type="ECO:0000313" key="3">
    <source>
        <dbReference type="Proteomes" id="UP001320513"/>
    </source>
</evidence>